<accession>A0A392VJN0</accession>
<name>A0A392VJN0_9FABA</name>
<dbReference type="EMBL" id="LXQA011154914">
    <property type="protein sequence ID" value="MCI86995.1"/>
    <property type="molecule type" value="Genomic_DNA"/>
</dbReference>
<dbReference type="Proteomes" id="UP000265520">
    <property type="component" value="Unassembled WGS sequence"/>
</dbReference>
<evidence type="ECO:0000313" key="1">
    <source>
        <dbReference type="EMBL" id="MCI86995.1"/>
    </source>
</evidence>
<protein>
    <submittedName>
        <fullName evidence="1">Uncharacterized protein</fullName>
    </submittedName>
</protein>
<keyword evidence="2" id="KW-1185">Reference proteome</keyword>
<proteinExistence type="predicted"/>
<comment type="caution">
    <text evidence="1">The sequence shown here is derived from an EMBL/GenBank/DDBJ whole genome shotgun (WGS) entry which is preliminary data.</text>
</comment>
<reference evidence="1 2" key="1">
    <citation type="journal article" date="2018" name="Front. Plant Sci.">
        <title>Red Clover (Trifolium pratense) and Zigzag Clover (T. medium) - A Picture of Genomic Similarities and Differences.</title>
        <authorList>
            <person name="Dluhosova J."/>
            <person name="Istvanek J."/>
            <person name="Nedelnik J."/>
            <person name="Repkova J."/>
        </authorList>
    </citation>
    <scope>NUCLEOTIDE SEQUENCE [LARGE SCALE GENOMIC DNA]</scope>
    <source>
        <strain evidence="2">cv. 10/8</strain>
        <tissue evidence="1">Leaf</tissue>
    </source>
</reference>
<sequence>MWPSVVRFMAHANGENSVGRRKPTLCAPQVSRRRLFIANDGANFVPIS</sequence>
<evidence type="ECO:0000313" key="2">
    <source>
        <dbReference type="Proteomes" id="UP000265520"/>
    </source>
</evidence>
<organism evidence="1 2">
    <name type="scientific">Trifolium medium</name>
    <dbReference type="NCBI Taxonomy" id="97028"/>
    <lineage>
        <taxon>Eukaryota</taxon>
        <taxon>Viridiplantae</taxon>
        <taxon>Streptophyta</taxon>
        <taxon>Embryophyta</taxon>
        <taxon>Tracheophyta</taxon>
        <taxon>Spermatophyta</taxon>
        <taxon>Magnoliopsida</taxon>
        <taxon>eudicotyledons</taxon>
        <taxon>Gunneridae</taxon>
        <taxon>Pentapetalae</taxon>
        <taxon>rosids</taxon>
        <taxon>fabids</taxon>
        <taxon>Fabales</taxon>
        <taxon>Fabaceae</taxon>
        <taxon>Papilionoideae</taxon>
        <taxon>50 kb inversion clade</taxon>
        <taxon>NPAAA clade</taxon>
        <taxon>Hologalegina</taxon>
        <taxon>IRL clade</taxon>
        <taxon>Trifolieae</taxon>
        <taxon>Trifolium</taxon>
    </lineage>
</organism>
<feature type="non-terminal residue" evidence="1">
    <location>
        <position position="48"/>
    </location>
</feature>
<dbReference type="AlphaFoldDB" id="A0A392VJN0"/>